<dbReference type="PANTHER" id="PTHR30055">
    <property type="entry name" value="HTH-TYPE TRANSCRIPTIONAL REGULATOR RUTR"/>
    <property type="match status" value="1"/>
</dbReference>
<comment type="caution">
    <text evidence="5">The sequence shown here is derived from an EMBL/GenBank/DDBJ whole genome shotgun (WGS) entry which is preliminary data.</text>
</comment>
<evidence type="ECO:0000259" key="4">
    <source>
        <dbReference type="Pfam" id="PF00440"/>
    </source>
</evidence>
<dbReference type="SUPFAM" id="SSF46689">
    <property type="entry name" value="Homeodomain-like"/>
    <property type="match status" value="1"/>
</dbReference>
<keyword evidence="3" id="KW-0804">Transcription</keyword>
<accession>A0A916XKP4</accession>
<dbReference type="Pfam" id="PF00440">
    <property type="entry name" value="TetR_N"/>
    <property type="match status" value="1"/>
</dbReference>
<dbReference type="PANTHER" id="PTHR30055:SF234">
    <property type="entry name" value="HTH-TYPE TRANSCRIPTIONAL REGULATOR BETI"/>
    <property type="match status" value="1"/>
</dbReference>
<dbReference type="RefSeq" id="WP_188610953.1">
    <property type="nucleotide sequence ID" value="NZ_BMGG01000007.1"/>
</dbReference>
<reference evidence="5" key="2">
    <citation type="submission" date="2020-09" db="EMBL/GenBank/DDBJ databases">
        <authorList>
            <person name="Sun Q."/>
            <person name="Zhou Y."/>
        </authorList>
    </citation>
    <scope>NUCLEOTIDE SEQUENCE</scope>
    <source>
        <strain evidence="5">CGMCC 1.12919</strain>
    </source>
</reference>
<dbReference type="Gene3D" id="1.10.357.10">
    <property type="entry name" value="Tetracycline Repressor, domain 2"/>
    <property type="match status" value="1"/>
</dbReference>
<evidence type="ECO:0000313" key="5">
    <source>
        <dbReference type="EMBL" id="GGC77839.1"/>
    </source>
</evidence>
<dbReference type="InterPro" id="IPR001647">
    <property type="entry name" value="HTH_TetR"/>
</dbReference>
<dbReference type="InterPro" id="IPR050109">
    <property type="entry name" value="HTH-type_TetR-like_transc_reg"/>
</dbReference>
<feature type="domain" description="HTH tetR-type" evidence="4">
    <location>
        <begin position="19"/>
        <end position="64"/>
    </location>
</feature>
<keyword evidence="6" id="KW-1185">Reference proteome</keyword>
<dbReference type="Proteomes" id="UP000637002">
    <property type="component" value="Unassembled WGS sequence"/>
</dbReference>
<reference evidence="5" key="1">
    <citation type="journal article" date="2014" name="Int. J. Syst. Evol. Microbiol.">
        <title>Complete genome sequence of Corynebacterium casei LMG S-19264T (=DSM 44701T), isolated from a smear-ripened cheese.</title>
        <authorList>
            <consortium name="US DOE Joint Genome Institute (JGI-PGF)"/>
            <person name="Walter F."/>
            <person name="Albersmeier A."/>
            <person name="Kalinowski J."/>
            <person name="Ruckert C."/>
        </authorList>
    </citation>
    <scope>NUCLEOTIDE SEQUENCE</scope>
    <source>
        <strain evidence="5">CGMCC 1.12919</strain>
    </source>
</reference>
<evidence type="ECO:0000313" key="6">
    <source>
        <dbReference type="Proteomes" id="UP000637002"/>
    </source>
</evidence>
<dbReference type="GO" id="GO:0003700">
    <property type="term" value="F:DNA-binding transcription factor activity"/>
    <property type="evidence" value="ECO:0007669"/>
    <property type="project" value="TreeGrafter"/>
</dbReference>
<organism evidence="5 6">
    <name type="scientific">Chelatococcus reniformis</name>
    <dbReference type="NCBI Taxonomy" id="1494448"/>
    <lineage>
        <taxon>Bacteria</taxon>
        <taxon>Pseudomonadati</taxon>
        <taxon>Pseudomonadota</taxon>
        <taxon>Alphaproteobacteria</taxon>
        <taxon>Hyphomicrobiales</taxon>
        <taxon>Chelatococcaceae</taxon>
        <taxon>Chelatococcus</taxon>
    </lineage>
</organism>
<keyword evidence="1" id="KW-0805">Transcription regulation</keyword>
<evidence type="ECO:0000256" key="3">
    <source>
        <dbReference type="ARBA" id="ARBA00023163"/>
    </source>
</evidence>
<dbReference type="EMBL" id="BMGG01000007">
    <property type="protein sequence ID" value="GGC77839.1"/>
    <property type="molecule type" value="Genomic_DNA"/>
</dbReference>
<dbReference type="InterPro" id="IPR009057">
    <property type="entry name" value="Homeodomain-like_sf"/>
</dbReference>
<dbReference type="AlphaFoldDB" id="A0A916XKP4"/>
<proteinExistence type="predicted"/>
<sequence>MVTERTKNQNQKSRVRIKAVALKLFATRGMADVSTREIAQVCGLRNAGSVNYHFGTKQELVAELVRDASALIERDRNTQLDYLESLGRPRSVREVVAILSDMSIFAKSGSTNAEYGMRLLNMLYLQDRPLLFSTLGGGADSGTRRCLAHLRAMLSHVPASILRLRMMLAIQYLFAATSTREAAVEAPEAWSALWGEPYAWSNYLDTVEGMLSCPVSQLTQQELEKAAAAFTGGTATS</sequence>
<name>A0A916XKP4_9HYPH</name>
<evidence type="ECO:0000256" key="1">
    <source>
        <dbReference type="ARBA" id="ARBA00023015"/>
    </source>
</evidence>
<gene>
    <name evidence="5" type="ORF">GCM10010994_40170</name>
</gene>
<keyword evidence="2" id="KW-0238">DNA-binding</keyword>
<dbReference type="GO" id="GO:0000976">
    <property type="term" value="F:transcription cis-regulatory region binding"/>
    <property type="evidence" value="ECO:0007669"/>
    <property type="project" value="TreeGrafter"/>
</dbReference>
<protein>
    <submittedName>
        <fullName evidence="5">TetR family transcriptional regulator</fullName>
    </submittedName>
</protein>
<evidence type="ECO:0000256" key="2">
    <source>
        <dbReference type="ARBA" id="ARBA00023125"/>
    </source>
</evidence>